<organism evidence="1 2">
    <name type="scientific">Fusarium flagelliforme</name>
    <dbReference type="NCBI Taxonomy" id="2675880"/>
    <lineage>
        <taxon>Eukaryota</taxon>
        <taxon>Fungi</taxon>
        <taxon>Dikarya</taxon>
        <taxon>Ascomycota</taxon>
        <taxon>Pezizomycotina</taxon>
        <taxon>Sordariomycetes</taxon>
        <taxon>Hypocreomycetidae</taxon>
        <taxon>Hypocreales</taxon>
        <taxon>Nectriaceae</taxon>
        <taxon>Fusarium</taxon>
        <taxon>Fusarium incarnatum-equiseti species complex</taxon>
    </lineage>
</organism>
<protein>
    <recommendedName>
        <fullName evidence="3">F-box domain-containing protein</fullName>
    </recommendedName>
</protein>
<dbReference type="SUPFAM" id="SSF52047">
    <property type="entry name" value="RNI-like"/>
    <property type="match status" value="1"/>
</dbReference>
<gene>
    <name evidence="1" type="ORF">FIE12Z_772</name>
</gene>
<proteinExistence type="predicted"/>
<accession>A0A395N4J0</accession>
<dbReference type="Proteomes" id="UP000265631">
    <property type="component" value="Unassembled WGS sequence"/>
</dbReference>
<comment type="caution">
    <text evidence="1">The sequence shown here is derived from an EMBL/GenBank/DDBJ whole genome shotgun (WGS) entry which is preliminary data.</text>
</comment>
<sequence>MLSLVTLPTELVVKIADSLPHDLKSFSSTNRRLRHAISPILFRTLNIACPLVSDMLLKHMLTKYRHAIRRIHLHIRLRPNLPEDDTTEMPSIWGTDRSDILLQLVRGEVFSHVQSFSVRFDHLPNIRHMRLEGNVLSPLGVFSSSAASNRFPLVGYLPSLRTLEIKNIMLGNDFLDFIKAQADGLRQLTIHDCMCMAAHRGGQAQWADIWGTLQENSKAMRSVTLIQDERPPLPHNTKKDEELIVWRYVTLQEYFESVLEDRVANVEKVETGHDYQKYCGLMKLLADRREKAEE</sequence>
<name>A0A395N4J0_9HYPO</name>
<reference evidence="1 2" key="1">
    <citation type="journal article" date="2018" name="PLoS Pathog.">
        <title>Evolution of structural diversity of trichothecenes, a family of toxins produced by plant pathogenic and entomopathogenic fungi.</title>
        <authorList>
            <person name="Proctor R.H."/>
            <person name="McCormick S.P."/>
            <person name="Kim H.S."/>
            <person name="Cardoza R.E."/>
            <person name="Stanley A.M."/>
            <person name="Lindo L."/>
            <person name="Kelly A."/>
            <person name="Brown D.W."/>
            <person name="Lee T."/>
            <person name="Vaughan M.M."/>
            <person name="Alexander N.J."/>
            <person name="Busman M."/>
            <person name="Gutierrez S."/>
        </authorList>
    </citation>
    <scope>NUCLEOTIDE SEQUENCE [LARGE SCALE GENOMIC DNA]</scope>
    <source>
        <strain evidence="1 2">NRRL 13405</strain>
    </source>
</reference>
<keyword evidence="2" id="KW-1185">Reference proteome</keyword>
<evidence type="ECO:0008006" key="3">
    <source>
        <dbReference type="Google" id="ProtNLM"/>
    </source>
</evidence>
<evidence type="ECO:0000313" key="1">
    <source>
        <dbReference type="EMBL" id="RFN54925.1"/>
    </source>
</evidence>
<dbReference type="AlphaFoldDB" id="A0A395N4J0"/>
<dbReference type="EMBL" id="PXXK01000013">
    <property type="protein sequence ID" value="RFN54925.1"/>
    <property type="molecule type" value="Genomic_DNA"/>
</dbReference>
<evidence type="ECO:0000313" key="2">
    <source>
        <dbReference type="Proteomes" id="UP000265631"/>
    </source>
</evidence>